<evidence type="ECO:0008006" key="3">
    <source>
        <dbReference type="Google" id="ProtNLM"/>
    </source>
</evidence>
<sequence length="255" mass="28928">RKMSDIDESESYIELNESEERSDSDASIVSNQSEPVDEGSSDSTLDLPRAFRLLESEEECDSSGNKNTKYRHGYMHKGQTEEPTGSELVALQYLHSTNIFELFTFMLNHLLVNTPADPLEFLEDLLDRCIIFRNNSENPPLVFEDKHMNAMYIALDPLGEGSISQQQYEIGMKTMGLRPLPRYGAVSKSLFLEDAKNLQIKYLTNLVQIPKFPTFDNNTERASSKDWIVDMVILKLENEIGGSQGERSSVESDKN</sequence>
<protein>
    <recommendedName>
        <fullName evidence="3">EF-hand domain-containing protein</fullName>
    </recommendedName>
</protein>
<gene>
    <name evidence="2" type="ORF">g.4272</name>
</gene>
<reference evidence="2" key="1">
    <citation type="submission" date="2015-12" db="EMBL/GenBank/DDBJ databases">
        <title>De novo transcriptome assembly of four potential Pierce s Disease insect vectors from Arizona vineyards.</title>
        <authorList>
            <person name="Tassone E.E."/>
        </authorList>
    </citation>
    <scope>NUCLEOTIDE SEQUENCE</scope>
</reference>
<organism evidence="2">
    <name type="scientific">Clastoptera arizonana</name>
    <name type="common">Arizona spittle bug</name>
    <dbReference type="NCBI Taxonomy" id="38151"/>
    <lineage>
        <taxon>Eukaryota</taxon>
        <taxon>Metazoa</taxon>
        <taxon>Ecdysozoa</taxon>
        <taxon>Arthropoda</taxon>
        <taxon>Hexapoda</taxon>
        <taxon>Insecta</taxon>
        <taxon>Pterygota</taxon>
        <taxon>Neoptera</taxon>
        <taxon>Paraneoptera</taxon>
        <taxon>Hemiptera</taxon>
        <taxon>Auchenorrhyncha</taxon>
        <taxon>Cercopoidea</taxon>
        <taxon>Clastopteridae</taxon>
        <taxon>Clastoptera</taxon>
    </lineage>
</organism>
<evidence type="ECO:0000313" key="2">
    <source>
        <dbReference type="EMBL" id="JAS36163.1"/>
    </source>
</evidence>
<dbReference type="AlphaFoldDB" id="A0A1B6EE11"/>
<feature type="non-terminal residue" evidence="2">
    <location>
        <position position="255"/>
    </location>
</feature>
<dbReference type="PANTHER" id="PTHR21847">
    <property type="entry name" value="EF-HAND CALCIUM-BINDING DOMAIN-CONTAINING PROTEIN 10"/>
    <property type="match status" value="1"/>
</dbReference>
<evidence type="ECO:0000256" key="1">
    <source>
        <dbReference type="SAM" id="MobiDB-lite"/>
    </source>
</evidence>
<proteinExistence type="predicted"/>
<accession>A0A1B6EE11</accession>
<dbReference type="InterPro" id="IPR039879">
    <property type="entry name" value="EFC10"/>
</dbReference>
<dbReference type="PANTHER" id="PTHR21847:SF1">
    <property type="entry name" value="EF-HAND CALCIUM-BINDING DOMAIN-CONTAINING PROTEIN 10"/>
    <property type="match status" value="1"/>
</dbReference>
<feature type="non-terminal residue" evidence="2">
    <location>
        <position position="1"/>
    </location>
</feature>
<name>A0A1B6EE11_9HEMI</name>
<feature type="region of interest" description="Disordered" evidence="1">
    <location>
        <begin position="1"/>
        <end position="45"/>
    </location>
</feature>
<feature type="compositionally biased region" description="Acidic residues" evidence="1">
    <location>
        <begin position="1"/>
        <end position="17"/>
    </location>
</feature>
<dbReference type="EMBL" id="GEDC01001135">
    <property type="protein sequence ID" value="JAS36163.1"/>
    <property type="molecule type" value="Transcribed_RNA"/>
</dbReference>
<feature type="compositionally biased region" description="Polar residues" evidence="1">
    <location>
        <begin position="25"/>
        <end position="34"/>
    </location>
</feature>